<dbReference type="Proteomes" id="UP001287286">
    <property type="component" value="Unassembled WGS sequence"/>
</dbReference>
<gene>
    <name evidence="2" type="ORF">Purlil1_247</name>
</gene>
<evidence type="ECO:0000313" key="3">
    <source>
        <dbReference type="Proteomes" id="UP001287286"/>
    </source>
</evidence>
<keyword evidence="3" id="KW-1185">Reference proteome</keyword>
<feature type="signal peptide" evidence="1">
    <location>
        <begin position="1"/>
        <end position="32"/>
    </location>
</feature>
<organism evidence="2 3">
    <name type="scientific">Purpureocillium lilacinum</name>
    <name type="common">Paecilomyces lilacinus</name>
    <dbReference type="NCBI Taxonomy" id="33203"/>
    <lineage>
        <taxon>Eukaryota</taxon>
        <taxon>Fungi</taxon>
        <taxon>Dikarya</taxon>
        <taxon>Ascomycota</taxon>
        <taxon>Pezizomycotina</taxon>
        <taxon>Sordariomycetes</taxon>
        <taxon>Hypocreomycetidae</taxon>
        <taxon>Hypocreales</taxon>
        <taxon>Ophiocordycipitaceae</taxon>
        <taxon>Purpureocillium</taxon>
    </lineage>
</organism>
<feature type="chain" id="PRO_5046579172" evidence="1">
    <location>
        <begin position="33"/>
        <end position="177"/>
    </location>
</feature>
<dbReference type="EMBL" id="JAWRVI010000001">
    <property type="protein sequence ID" value="KAK4095451.1"/>
    <property type="molecule type" value="Genomic_DNA"/>
</dbReference>
<proteinExistence type="predicted"/>
<evidence type="ECO:0000256" key="1">
    <source>
        <dbReference type="SAM" id="SignalP"/>
    </source>
</evidence>
<keyword evidence="1" id="KW-0732">Signal</keyword>
<comment type="caution">
    <text evidence="2">The sequence shown here is derived from an EMBL/GenBank/DDBJ whole genome shotgun (WGS) entry which is preliminary data.</text>
</comment>
<reference evidence="2 3" key="1">
    <citation type="journal article" date="2024" name="Microbiol. Resour. Announc.">
        <title>Genome annotations for the ascomycete fungi Trichoderma harzianum, Trichoderma aggressivum, and Purpureocillium lilacinum.</title>
        <authorList>
            <person name="Beijen E.P.W."/>
            <person name="Ohm R.A."/>
        </authorList>
    </citation>
    <scope>NUCLEOTIDE SEQUENCE [LARGE SCALE GENOMIC DNA]</scope>
    <source>
        <strain evidence="2 3">CBS 150709</strain>
    </source>
</reference>
<protein>
    <submittedName>
        <fullName evidence="2">Uncharacterized protein</fullName>
    </submittedName>
</protein>
<accession>A0ABR0CHR3</accession>
<name>A0ABR0CHR3_PURLI</name>
<sequence length="177" mass="19343">MRWLDRPAEATAPNGRVANLALLGLGVAVASARQNPSHGREQHLVPGASTLTHASRNLQRDLETRHSAALVWGFVKRAESAKVVQPGPTRGLIAARERRHTIRRRSPKEQSKTCVMCPKAIFLPKLRAGVLAILLAALQVTVPIPLCGWVELPKGTTAADLRPYGHGVLKRWHFIDA</sequence>
<evidence type="ECO:0000313" key="2">
    <source>
        <dbReference type="EMBL" id="KAK4095451.1"/>
    </source>
</evidence>